<sequence>MALMTRQQSTVSQADLDLITHASHWNPFTILGPHPSSTKEGSKGWTIRAFLPEARRASVVDLSRGEPGKLYPMEKTHADGFFEASFPDRSEAFPYRLKIENHEGHSWELVDPYAFEPVLTDFDLHLLGEGTHLHNYERLGAHLRTHQGFRGVNFAVWAPNAQRVSVVGNFNHWDGRRHPMRNRGATGIWEIFIPDLCEGEVYKFEIKSRHHAYTVQKSDPYGLAAEFRPKTASVVWDISRFSWGDTEWMANRAQRQALDQPMSIYEVHLGSWKRKVEKDNGFLSYRELAEQLVAHLKHSHFTHIELMPITEHPFDGSWGYQPVGYFAPTARHGSPDDFAYFIDHLHQNGIGVILDWVPAHFPNDVHGLGYFDGTHLYEHADPRLGEHRDWGTKIFNYGRPEVRNFLFGNALFWLDRYHIDGLRVDAVASMLYLDYSREPGEWVPNIFGGNENLEAIDFLKQLNEICHREHPGILTIAEESTSWSGVSRPTYLGGLGFSLKWNMGWMNDTLRYFAKDPVYRKYEHGGLTFSMIYAFSENFILPLSHDEVVHGKRSLLDKMPGDLWQKFANLRLLYGYMYGHPGKKLLYMGDEIAQWREWNHDESIDWHLLDWPDHRGVFQLVTDLNALYKHQASLHQIDFDWQGYEWLELHDWENSVLAFLRRAKNSEDAMVVVCNFTPVVRDDYRVGVPTEGFYEEILNTDADIYGGSNVGNHGGVWSHHEPHAGRPFHISLRLPPLGVLFLKVPTTAGAGPKKK</sequence>
<comment type="catalytic activity">
    <reaction evidence="1 10">
        <text>Transfers a segment of a (1-&gt;4)-alpha-D-glucan chain to a primary hydroxy group in a similar glucan chain.</text>
        <dbReference type="EC" id="2.4.1.18"/>
    </reaction>
</comment>
<dbReference type="GO" id="GO:0003844">
    <property type="term" value="F:1,4-alpha-glucan branching enzyme activity"/>
    <property type="evidence" value="ECO:0007669"/>
    <property type="project" value="UniProtKB-UniRule"/>
</dbReference>
<dbReference type="InterPro" id="IPR014756">
    <property type="entry name" value="Ig_E-set"/>
</dbReference>
<dbReference type="RefSeq" id="WP_076349484.1">
    <property type="nucleotide sequence ID" value="NZ_CP019082.1"/>
</dbReference>
<evidence type="ECO:0000256" key="11">
    <source>
        <dbReference type="PIRSR" id="PIRSR000463-1"/>
    </source>
</evidence>
<dbReference type="HAMAP" id="MF_00685">
    <property type="entry name" value="GlgB"/>
    <property type="match status" value="1"/>
</dbReference>
<dbReference type="InterPro" id="IPR037439">
    <property type="entry name" value="Branching_enzy"/>
</dbReference>
<dbReference type="InterPro" id="IPR006407">
    <property type="entry name" value="GlgB"/>
</dbReference>
<keyword evidence="5 10" id="KW-0321">Glycogen metabolism</keyword>
<name>A0A1U7CW26_9BACT</name>
<feature type="active site" description="Nucleophile" evidence="10 11">
    <location>
        <position position="425"/>
    </location>
</feature>
<dbReference type="EC" id="2.4.1.18" evidence="10"/>
<dbReference type="InterPro" id="IPR006048">
    <property type="entry name" value="A-amylase/branching_C"/>
</dbReference>
<evidence type="ECO:0000256" key="1">
    <source>
        <dbReference type="ARBA" id="ARBA00000826"/>
    </source>
</evidence>
<comment type="similarity">
    <text evidence="4 10">Belongs to the glycosyl hydrolase 13 family. GlgB subfamily.</text>
</comment>
<dbReference type="GO" id="GO:0043169">
    <property type="term" value="F:cation binding"/>
    <property type="evidence" value="ECO:0007669"/>
    <property type="project" value="InterPro"/>
</dbReference>
<comment type="pathway">
    <text evidence="3 10">Glycan biosynthesis; glycogen biosynthesis.</text>
</comment>
<dbReference type="OrthoDB" id="226102at2"/>
<evidence type="ECO:0000256" key="6">
    <source>
        <dbReference type="ARBA" id="ARBA00022676"/>
    </source>
</evidence>
<dbReference type="FunFam" id="2.60.40.1180:FF:000002">
    <property type="entry name" value="1,4-alpha-glucan branching enzyme GlgB"/>
    <property type="match status" value="1"/>
</dbReference>
<dbReference type="InterPro" id="IPR006047">
    <property type="entry name" value="GH13_cat_dom"/>
</dbReference>
<dbReference type="Gene3D" id="2.60.40.10">
    <property type="entry name" value="Immunoglobulins"/>
    <property type="match status" value="2"/>
</dbReference>
<dbReference type="PANTHER" id="PTHR43651:SF3">
    <property type="entry name" value="1,4-ALPHA-GLUCAN-BRANCHING ENZYME"/>
    <property type="match status" value="1"/>
</dbReference>
<accession>A0A1U7CW26</accession>
<dbReference type="SMART" id="SM00642">
    <property type="entry name" value="Aamy"/>
    <property type="match status" value="1"/>
</dbReference>
<dbReference type="NCBIfam" id="NF003811">
    <property type="entry name" value="PRK05402.1"/>
    <property type="match status" value="1"/>
</dbReference>
<evidence type="ECO:0000313" key="13">
    <source>
        <dbReference type="EMBL" id="APW63083.1"/>
    </source>
</evidence>
<evidence type="ECO:0000256" key="9">
    <source>
        <dbReference type="ARBA" id="ARBA00023277"/>
    </source>
</evidence>
<dbReference type="InterPro" id="IPR054169">
    <property type="entry name" value="GlgB_N"/>
</dbReference>
<organism evidence="13 14">
    <name type="scientific">Paludisphaera borealis</name>
    <dbReference type="NCBI Taxonomy" id="1387353"/>
    <lineage>
        <taxon>Bacteria</taxon>
        <taxon>Pseudomonadati</taxon>
        <taxon>Planctomycetota</taxon>
        <taxon>Planctomycetia</taxon>
        <taxon>Isosphaerales</taxon>
        <taxon>Isosphaeraceae</taxon>
        <taxon>Paludisphaera</taxon>
    </lineage>
</organism>
<evidence type="ECO:0000256" key="8">
    <source>
        <dbReference type="ARBA" id="ARBA00023056"/>
    </source>
</evidence>
<keyword evidence="8 10" id="KW-0320">Glycogen biosynthesis</keyword>
<keyword evidence="7 10" id="KW-0808">Transferase</keyword>
<dbReference type="SUPFAM" id="SSF51445">
    <property type="entry name" value="(Trans)glycosidases"/>
    <property type="match status" value="1"/>
</dbReference>
<dbReference type="Pfam" id="PF22019">
    <property type="entry name" value="GlgB_N"/>
    <property type="match status" value="1"/>
</dbReference>
<dbReference type="UniPathway" id="UPA00164"/>
<dbReference type="AlphaFoldDB" id="A0A1U7CW26"/>
<gene>
    <name evidence="10" type="primary">glgB</name>
    <name evidence="13" type="ORF">BSF38_04644</name>
</gene>
<dbReference type="PIRSF" id="PIRSF000463">
    <property type="entry name" value="GlgB"/>
    <property type="match status" value="1"/>
</dbReference>
<reference evidence="14" key="1">
    <citation type="submission" date="2016-12" db="EMBL/GenBank/DDBJ databases">
        <title>Comparative genomics of four Isosphaeraceae planctomycetes: a common pool of plasmids and glycoside hydrolase genes.</title>
        <authorList>
            <person name="Ivanova A."/>
        </authorList>
    </citation>
    <scope>NUCLEOTIDE SEQUENCE [LARGE SCALE GENOMIC DNA]</scope>
    <source>
        <strain evidence="14">PX4</strain>
    </source>
</reference>
<dbReference type="Pfam" id="PF02806">
    <property type="entry name" value="Alpha-amylase_C"/>
    <property type="match status" value="1"/>
</dbReference>
<dbReference type="PANTHER" id="PTHR43651">
    <property type="entry name" value="1,4-ALPHA-GLUCAN-BRANCHING ENZYME"/>
    <property type="match status" value="1"/>
</dbReference>
<dbReference type="InterPro" id="IPR017853">
    <property type="entry name" value="GH"/>
</dbReference>
<keyword evidence="6 10" id="KW-0328">Glycosyltransferase</keyword>
<keyword evidence="9 10" id="KW-0119">Carbohydrate metabolism</keyword>
<keyword evidence="14" id="KW-1185">Reference proteome</keyword>
<evidence type="ECO:0000259" key="12">
    <source>
        <dbReference type="SMART" id="SM00642"/>
    </source>
</evidence>
<feature type="domain" description="Glycosyl hydrolase family 13 catalytic" evidence="12">
    <location>
        <begin position="266"/>
        <end position="635"/>
    </location>
</feature>
<dbReference type="GO" id="GO:0005978">
    <property type="term" value="P:glycogen biosynthetic process"/>
    <property type="evidence" value="ECO:0007669"/>
    <property type="project" value="UniProtKB-UniRule"/>
</dbReference>
<dbReference type="Pfam" id="PF02922">
    <property type="entry name" value="CBM_48"/>
    <property type="match status" value="1"/>
</dbReference>
<evidence type="ECO:0000256" key="4">
    <source>
        <dbReference type="ARBA" id="ARBA00009000"/>
    </source>
</evidence>
<dbReference type="InterPro" id="IPR044143">
    <property type="entry name" value="GlgB_N_E_set_prok"/>
</dbReference>
<comment type="function">
    <text evidence="2 10">Catalyzes the formation of the alpha-1,6-glucosidic linkages in glycogen by scission of a 1,4-alpha-linked oligosaccharide from growing alpha-1,4-glucan chains and the subsequent attachment of the oligosaccharide to the alpha-1,6 position.</text>
</comment>
<dbReference type="CDD" id="cd02855">
    <property type="entry name" value="E_set_GBE_prok_N"/>
    <property type="match status" value="1"/>
</dbReference>
<dbReference type="EMBL" id="CP019082">
    <property type="protein sequence ID" value="APW63083.1"/>
    <property type="molecule type" value="Genomic_DNA"/>
</dbReference>
<evidence type="ECO:0000256" key="3">
    <source>
        <dbReference type="ARBA" id="ARBA00004964"/>
    </source>
</evidence>
<comment type="subunit">
    <text evidence="10">Monomer.</text>
</comment>
<dbReference type="InterPro" id="IPR004193">
    <property type="entry name" value="Glyco_hydro_13_N"/>
</dbReference>
<dbReference type="FunFam" id="3.20.20.80:FF:000003">
    <property type="entry name" value="1,4-alpha-glucan branching enzyme GlgB"/>
    <property type="match status" value="1"/>
</dbReference>
<evidence type="ECO:0000313" key="14">
    <source>
        <dbReference type="Proteomes" id="UP000186309"/>
    </source>
</evidence>
<dbReference type="Gene3D" id="3.20.20.80">
    <property type="entry name" value="Glycosidases"/>
    <property type="match status" value="1"/>
</dbReference>
<dbReference type="SUPFAM" id="SSF81296">
    <property type="entry name" value="E set domains"/>
    <property type="match status" value="2"/>
</dbReference>
<protein>
    <recommendedName>
        <fullName evidence="10">1,4-alpha-glucan branching enzyme GlgB</fullName>
        <ecNumber evidence="10">2.4.1.18</ecNumber>
    </recommendedName>
    <alternativeName>
        <fullName evidence="10">1,4-alpha-D-glucan:1,4-alpha-D-glucan 6-glucosyl-transferase</fullName>
    </alternativeName>
    <alternativeName>
        <fullName evidence="10">Alpha-(1-&gt;4)-glucan branching enzyme</fullName>
    </alternativeName>
    <alternativeName>
        <fullName evidence="10">Glycogen branching enzyme</fullName>
        <shortName evidence="10">BE</shortName>
    </alternativeName>
</protein>
<feature type="active site" description="Proton donor" evidence="10 11">
    <location>
        <position position="478"/>
    </location>
</feature>
<evidence type="ECO:0000256" key="10">
    <source>
        <dbReference type="HAMAP-Rule" id="MF_00685"/>
    </source>
</evidence>
<dbReference type="NCBIfam" id="TIGR01515">
    <property type="entry name" value="branching_enzym"/>
    <property type="match status" value="1"/>
</dbReference>
<dbReference type="CDD" id="cd11322">
    <property type="entry name" value="AmyAc_Glg_BE"/>
    <property type="match status" value="1"/>
</dbReference>
<dbReference type="KEGG" id="pbor:BSF38_04644"/>
<dbReference type="GO" id="GO:0004553">
    <property type="term" value="F:hydrolase activity, hydrolyzing O-glycosyl compounds"/>
    <property type="evidence" value="ECO:0007669"/>
    <property type="project" value="InterPro"/>
</dbReference>
<dbReference type="NCBIfam" id="NF008967">
    <property type="entry name" value="PRK12313.1"/>
    <property type="match status" value="1"/>
</dbReference>
<proteinExistence type="inferred from homology"/>
<dbReference type="GO" id="GO:0005829">
    <property type="term" value="C:cytosol"/>
    <property type="evidence" value="ECO:0007669"/>
    <property type="project" value="TreeGrafter"/>
</dbReference>
<dbReference type="Proteomes" id="UP000186309">
    <property type="component" value="Chromosome"/>
</dbReference>
<dbReference type="InterPro" id="IPR013780">
    <property type="entry name" value="Glyco_hydro_b"/>
</dbReference>
<evidence type="ECO:0000256" key="5">
    <source>
        <dbReference type="ARBA" id="ARBA00022600"/>
    </source>
</evidence>
<evidence type="ECO:0000256" key="7">
    <source>
        <dbReference type="ARBA" id="ARBA00022679"/>
    </source>
</evidence>
<dbReference type="InterPro" id="IPR013783">
    <property type="entry name" value="Ig-like_fold"/>
</dbReference>
<dbReference type="FunFam" id="2.60.40.10:FF:000169">
    <property type="entry name" value="1,4-alpha-glucan branching enzyme GlgB"/>
    <property type="match status" value="1"/>
</dbReference>
<dbReference type="Gene3D" id="2.60.40.1180">
    <property type="entry name" value="Golgi alpha-mannosidase II"/>
    <property type="match status" value="1"/>
</dbReference>
<dbReference type="SUPFAM" id="SSF51011">
    <property type="entry name" value="Glycosyl hydrolase domain"/>
    <property type="match status" value="1"/>
</dbReference>
<dbReference type="STRING" id="1387353.BSF38_04644"/>
<evidence type="ECO:0000256" key="2">
    <source>
        <dbReference type="ARBA" id="ARBA00002953"/>
    </source>
</evidence>